<accession>A0A485ARS9</accession>
<gene>
    <name evidence="1" type="primary">cmpC_2</name>
    <name evidence="1" type="ORF">NCTC12998_02287</name>
</gene>
<keyword evidence="1" id="KW-0547">Nucleotide-binding</keyword>
<keyword evidence="1" id="KW-0067">ATP-binding</keyword>
<dbReference type="GO" id="GO:0005524">
    <property type="term" value="F:ATP binding"/>
    <property type="evidence" value="ECO:0007669"/>
    <property type="project" value="UniProtKB-KW"/>
</dbReference>
<organism evidence="1 2">
    <name type="scientific">Raoultella planticola</name>
    <name type="common">Klebsiella planticola</name>
    <dbReference type="NCBI Taxonomy" id="575"/>
    <lineage>
        <taxon>Bacteria</taxon>
        <taxon>Pseudomonadati</taxon>
        <taxon>Pseudomonadota</taxon>
        <taxon>Gammaproteobacteria</taxon>
        <taxon>Enterobacterales</taxon>
        <taxon>Enterobacteriaceae</taxon>
        <taxon>Klebsiella/Raoultella group</taxon>
        <taxon>Raoultella</taxon>
    </lineage>
</organism>
<dbReference type="GO" id="GO:0016787">
    <property type="term" value="F:hydrolase activity"/>
    <property type="evidence" value="ECO:0007669"/>
    <property type="project" value="UniProtKB-KW"/>
</dbReference>
<dbReference type="EMBL" id="CAADJE010000021">
    <property type="protein sequence ID" value="VFS63432.1"/>
    <property type="molecule type" value="Genomic_DNA"/>
</dbReference>
<dbReference type="AlphaFoldDB" id="A0A485ARS9"/>
<name>A0A485ARS9_RAOPL</name>
<reference evidence="1 2" key="1">
    <citation type="submission" date="2019-03" db="EMBL/GenBank/DDBJ databases">
        <authorList>
            <consortium name="Pathogen Informatics"/>
        </authorList>
    </citation>
    <scope>NUCLEOTIDE SEQUENCE [LARGE SCALE GENOMIC DNA]</scope>
    <source>
        <strain evidence="1 2">NCTC12998</strain>
    </source>
</reference>
<keyword evidence="1" id="KW-0378">Hydrolase</keyword>
<dbReference type="EC" id="3.6.3.-" evidence="1"/>
<evidence type="ECO:0000313" key="2">
    <source>
        <dbReference type="Proteomes" id="UP000345637"/>
    </source>
</evidence>
<proteinExistence type="predicted"/>
<dbReference type="Proteomes" id="UP000345637">
    <property type="component" value="Unassembled WGS sequence"/>
</dbReference>
<sequence length="63" mass="7000">MVFQNHSLLPWLTCFDNVALAVDQVFRRTMSKARAQGVGSNTTWIGCKWATRCTSVRGRSPAA</sequence>
<protein>
    <submittedName>
        <fullName evidence="1">Bicarbonate transport ATP-binding protein CmpC</fullName>
        <ecNumber evidence="1">3.6.3.-</ecNumber>
    </submittedName>
</protein>
<evidence type="ECO:0000313" key="1">
    <source>
        <dbReference type="EMBL" id="VFS63432.1"/>
    </source>
</evidence>